<dbReference type="PANTHER" id="PTHR24282:SF20">
    <property type="entry name" value="CYTOCHROME P450 CYP749A22-LIKE"/>
    <property type="match status" value="1"/>
</dbReference>
<comment type="subcellular location">
    <subcellularLocation>
        <location evidence="1">Membrane</location>
        <topology evidence="1">Single-pass membrane protein</topology>
    </subcellularLocation>
</comment>
<evidence type="ECO:0000256" key="2">
    <source>
        <dbReference type="ARBA" id="ARBA00010617"/>
    </source>
</evidence>
<accession>A0A2P6R2B1</accession>
<dbReference type="SUPFAM" id="SSF48264">
    <property type="entry name" value="Cytochrome P450"/>
    <property type="match status" value="1"/>
</dbReference>
<dbReference type="OMA" id="NKLWWNP"/>
<reference evidence="14 15" key="1">
    <citation type="journal article" date="2018" name="Nat. Genet.">
        <title>The Rosa genome provides new insights in the design of modern roses.</title>
        <authorList>
            <person name="Bendahmane M."/>
        </authorList>
    </citation>
    <scope>NUCLEOTIDE SEQUENCE [LARGE SCALE GENOMIC DNA]</scope>
    <source>
        <strain evidence="15">cv. Old Blush</strain>
    </source>
</reference>
<dbReference type="EMBL" id="PDCK01000042">
    <property type="protein sequence ID" value="PRQ40570.1"/>
    <property type="molecule type" value="Genomic_DNA"/>
</dbReference>
<dbReference type="PANTHER" id="PTHR24282">
    <property type="entry name" value="CYTOCHROME P450 FAMILY MEMBER"/>
    <property type="match status" value="1"/>
</dbReference>
<dbReference type="GO" id="GO:0016020">
    <property type="term" value="C:membrane"/>
    <property type="evidence" value="ECO:0007669"/>
    <property type="project" value="UniProtKB-SubCell"/>
</dbReference>
<dbReference type="Gene3D" id="1.10.630.10">
    <property type="entry name" value="Cytochrome P450"/>
    <property type="match status" value="1"/>
</dbReference>
<dbReference type="OrthoDB" id="1470350at2759"/>
<evidence type="ECO:0000256" key="7">
    <source>
        <dbReference type="ARBA" id="ARBA00023002"/>
    </source>
</evidence>
<dbReference type="AlphaFoldDB" id="A0A2P6R2B1"/>
<feature type="binding site" description="axial binding residue" evidence="11">
    <location>
        <position position="473"/>
    </location>
    <ligand>
        <name>heme</name>
        <dbReference type="ChEBI" id="CHEBI:30413"/>
    </ligand>
    <ligandPart>
        <name>Fe</name>
        <dbReference type="ChEBI" id="CHEBI:18248"/>
    </ligandPart>
</feature>
<keyword evidence="8 11" id="KW-0408">Iron</keyword>
<dbReference type="PRINTS" id="PR00385">
    <property type="entry name" value="P450"/>
</dbReference>
<dbReference type="Pfam" id="PF00067">
    <property type="entry name" value="p450"/>
    <property type="match status" value="1"/>
</dbReference>
<comment type="caution">
    <text evidence="14">The sequence shown here is derived from an EMBL/GenBank/DDBJ whole genome shotgun (WGS) entry which is preliminary data.</text>
</comment>
<sequence length="525" mass="59534">MISIAVVSPSIILCGTGVVSLLALIFKLLHRLWWTPTRIQKLMAAQGIRGPSYRVIHGNTKEINNMKTQAMSRPRNLTHDIVSGVHPHIHSWTNIYGKNYLQWHGSQAQLVITEPELCREILNDKERAYPKMEPIHFIKKLFGEGLGTRTKSDEKWAQLRKISNHAFLGESLKNKIPATIDSAGTMLQRWKNHEGKEIEVYEEFRLLTAEVISRTAFGSSYLEGQHIFEMLMKFYFLISKNLFTIRLPSVISKVYKTKDETEAEKLDLGIRDSIVKIIQEREAKAMRTGEEGNFGDDFLGLLLKAHHDADVDERITVEELIDECKTLYFAGQDSTASLLAWTILLLALHTDWQDEARKEVLQVFGKQNRPNHDGIAKLKTLSMIINESLRLYPPLVTVSGRTANREVRLGKLTIDPASNLELLIKPLSLHHDPDFWGKDVHLFKPERFADGVGNATNNNLAGFLPFGTGRRMCVGFDFATTEAKVVLSMILQRYSFTLSPTYVHSPYEALTLCPQHGVQVVLHSL</sequence>
<keyword evidence="6 13" id="KW-1133">Transmembrane helix</keyword>
<dbReference type="Proteomes" id="UP000238479">
    <property type="component" value="Chromosome 4"/>
</dbReference>
<evidence type="ECO:0000256" key="13">
    <source>
        <dbReference type="SAM" id="Phobius"/>
    </source>
</evidence>
<keyword evidence="5 11" id="KW-0479">Metal-binding</keyword>
<dbReference type="InterPro" id="IPR017972">
    <property type="entry name" value="Cyt_P450_CS"/>
</dbReference>
<dbReference type="InterPro" id="IPR050665">
    <property type="entry name" value="Cytochrome_P450_Monooxygen"/>
</dbReference>
<dbReference type="GO" id="GO:0016705">
    <property type="term" value="F:oxidoreductase activity, acting on paired donors, with incorporation or reduction of molecular oxygen"/>
    <property type="evidence" value="ECO:0007669"/>
    <property type="project" value="InterPro"/>
</dbReference>
<dbReference type="Gramene" id="PRQ40570">
    <property type="protein sequence ID" value="PRQ40570"/>
    <property type="gene ID" value="RchiOBHm_Chr4g0437441"/>
</dbReference>
<dbReference type="InterPro" id="IPR036396">
    <property type="entry name" value="Cyt_P450_sf"/>
</dbReference>
<proteinExistence type="inferred from homology"/>
<evidence type="ECO:0000313" key="15">
    <source>
        <dbReference type="Proteomes" id="UP000238479"/>
    </source>
</evidence>
<dbReference type="InterPro" id="IPR001128">
    <property type="entry name" value="Cyt_P450"/>
</dbReference>
<evidence type="ECO:0000256" key="9">
    <source>
        <dbReference type="ARBA" id="ARBA00023033"/>
    </source>
</evidence>
<keyword evidence="4 13" id="KW-0812">Transmembrane</keyword>
<evidence type="ECO:0000256" key="10">
    <source>
        <dbReference type="ARBA" id="ARBA00023136"/>
    </source>
</evidence>
<evidence type="ECO:0000256" key="5">
    <source>
        <dbReference type="ARBA" id="ARBA00022723"/>
    </source>
</evidence>
<evidence type="ECO:0000256" key="3">
    <source>
        <dbReference type="ARBA" id="ARBA00022617"/>
    </source>
</evidence>
<dbReference type="GO" id="GO:0020037">
    <property type="term" value="F:heme binding"/>
    <property type="evidence" value="ECO:0007669"/>
    <property type="project" value="InterPro"/>
</dbReference>
<evidence type="ECO:0000256" key="4">
    <source>
        <dbReference type="ARBA" id="ARBA00022692"/>
    </source>
</evidence>
<organism evidence="14 15">
    <name type="scientific">Rosa chinensis</name>
    <name type="common">China rose</name>
    <dbReference type="NCBI Taxonomy" id="74649"/>
    <lineage>
        <taxon>Eukaryota</taxon>
        <taxon>Viridiplantae</taxon>
        <taxon>Streptophyta</taxon>
        <taxon>Embryophyta</taxon>
        <taxon>Tracheophyta</taxon>
        <taxon>Spermatophyta</taxon>
        <taxon>Magnoliopsida</taxon>
        <taxon>eudicotyledons</taxon>
        <taxon>Gunneridae</taxon>
        <taxon>Pentapetalae</taxon>
        <taxon>rosids</taxon>
        <taxon>fabids</taxon>
        <taxon>Rosales</taxon>
        <taxon>Rosaceae</taxon>
        <taxon>Rosoideae</taxon>
        <taxon>Rosoideae incertae sedis</taxon>
        <taxon>Rosa</taxon>
    </lineage>
</organism>
<evidence type="ECO:0000256" key="1">
    <source>
        <dbReference type="ARBA" id="ARBA00004167"/>
    </source>
</evidence>
<dbReference type="InterPro" id="IPR002401">
    <property type="entry name" value="Cyt_P450_E_grp-I"/>
</dbReference>
<evidence type="ECO:0000256" key="11">
    <source>
        <dbReference type="PIRSR" id="PIRSR602401-1"/>
    </source>
</evidence>
<name>A0A2P6R2B1_ROSCH</name>
<dbReference type="PROSITE" id="PS00086">
    <property type="entry name" value="CYTOCHROME_P450"/>
    <property type="match status" value="1"/>
</dbReference>
<comment type="cofactor">
    <cofactor evidence="11">
        <name>heme</name>
        <dbReference type="ChEBI" id="CHEBI:30413"/>
    </cofactor>
</comment>
<keyword evidence="15" id="KW-1185">Reference proteome</keyword>
<dbReference type="GO" id="GO:0004497">
    <property type="term" value="F:monooxygenase activity"/>
    <property type="evidence" value="ECO:0007669"/>
    <property type="project" value="UniProtKB-KW"/>
</dbReference>
<keyword evidence="10 13" id="KW-0472">Membrane</keyword>
<protein>
    <submittedName>
        <fullName evidence="14">Putative cytochrome P450</fullName>
    </submittedName>
</protein>
<evidence type="ECO:0000256" key="12">
    <source>
        <dbReference type="RuleBase" id="RU000461"/>
    </source>
</evidence>
<dbReference type="GO" id="GO:0005506">
    <property type="term" value="F:iron ion binding"/>
    <property type="evidence" value="ECO:0007669"/>
    <property type="project" value="InterPro"/>
</dbReference>
<evidence type="ECO:0000313" key="14">
    <source>
        <dbReference type="EMBL" id="PRQ40570.1"/>
    </source>
</evidence>
<comment type="similarity">
    <text evidence="2 12">Belongs to the cytochrome P450 family.</text>
</comment>
<gene>
    <name evidence="14" type="ORF">RchiOBHm_Chr4g0437441</name>
</gene>
<evidence type="ECO:0000256" key="6">
    <source>
        <dbReference type="ARBA" id="ARBA00022989"/>
    </source>
</evidence>
<evidence type="ECO:0000256" key="8">
    <source>
        <dbReference type="ARBA" id="ARBA00023004"/>
    </source>
</evidence>
<dbReference type="STRING" id="74649.A0A2P6R2B1"/>
<keyword evidence="7 12" id="KW-0560">Oxidoreductase</keyword>
<keyword evidence="3 11" id="KW-0349">Heme</keyword>
<dbReference type="PRINTS" id="PR00463">
    <property type="entry name" value="EP450I"/>
</dbReference>
<keyword evidence="9 12" id="KW-0503">Monooxygenase</keyword>
<feature type="transmembrane region" description="Helical" evidence="13">
    <location>
        <begin position="6"/>
        <end position="29"/>
    </location>
</feature>